<evidence type="ECO:0000256" key="7">
    <source>
        <dbReference type="RuleBase" id="RU363032"/>
    </source>
</evidence>
<organism evidence="9 10">
    <name type="scientific">Anaerovirgula multivorans</name>
    <dbReference type="NCBI Taxonomy" id="312168"/>
    <lineage>
        <taxon>Bacteria</taxon>
        <taxon>Bacillati</taxon>
        <taxon>Bacillota</taxon>
        <taxon>Clostridia</taxon>
        <taxon>Peptostreptococcales</taxon>
        <taxon>Natronincolaceae</taxon>
        <taxon>Anaerovirgula</taxon>
    </lineage>
</organism>
<dbReference type="RefSeq" id="WP_089284009.1">
    <property type="nucleotide sequence ID" value="NZ_FZOJ01000019.1"/>
</dbReference>
<evidence type="ECO:0000256" key="2">
    <source>
        <dbReference type="ARBA" id="ARBA00022448"/>
    </source>
</evidence>
<dbReference type="PANTHER" id="PTHR43744">
    <property type="entry name" value="ABC TRANSPORTER PERMEASE PROTEIN MG189-RELATED-RELATED"/>
    <property type="match status" value="1"/>
</dbReference>
<dbReference type="InterPro" id="IPR000515">
    <property type="entry name" value="MetI-like"/>
</dbReference>
<keyword evidence="2 7" id="KW-0813">Transport</keyword>
<evidence type="ECO:0000259" key="8">
    <source>
        <dbReference type="PROSITE" id="PS50928"/>
    </source>
</evidence>
<feature type="transmembrane region" description="Helical" evidence="7">
    <location>
        <begin position="30"/>
        <end position="55"/>
    </location>
</feature>
<feature type="transmembrane region" description="Helical" evidence="7">
    <location>
        <begin position="264"/>
        <end position="285"/>
    </location>
</feature>
<dbReference type="InterPro" id="IPR035906">
    <property type="entry name" value="MetI-like_sf"/>
</dbReference>
<name>A0A239H230_9FIRM</name>
<dbReference type="CDD" id="cd06261">
    <property type="entry name" value="TM_PBP2"/>
    <property type="match status" value="1"/>
</dbReference>
<feature type="transmembrane region" description="Helical" evidence="7">
    <location>
        <begin position="131"/>
        <end position="154"/>
    </location>
</feature>
<keyword evidence="4 7" id="KW-0812">Transmembrane</keyword>
<dbReference type="AlphaFoldDB" id="A0A239H230"/>
<comment type="subcellular location">
    <subcellularLocation>
        <location evidence="1 7">Cell membrane</location>
        <topology evidence="1 7">Multi-pass membrane protein</topology>
    </subcellularLocation>
</comment>
<keyword evidence="5 7" id="KW-1133">Transmembrane helix</keyword>
<dbReference type="PANTHER" id="PTHR43744:SF8">
    <property type="entry name" value="SN-GLYCEROL-3-PHOSPHATE TRANSPORT SYSTEM PERMEASE PROTEIN UGPE"/>
    <property type="match status" value="1"/>
</dbReference>
<feature type="transmembrane region" description="Helical" evidence="7">
    <location>
        <begin position="166"/>
        <end position="186"/>
    </location>
</feature>
<dbReference type="Gene3D" id="1.10.3720.10">
    <property type="entry name" value="MetI-like"/>
    <property type="match status" value="1"/>
</dbReference>
<proteinExistence type="inferred from homology"/>
<dbReference type="Proteomes" id="UP000198304">
    <property type="component" value="Unassembled WGS sequence"/>
</dbReference>
<dbReference type="EMBL" id="FZOJ01000019">
    <property type="protein sequence ID" value="SNS74314.1"/>
    <property type="molecule type" value="Genomic_DNA"/>
</dbReference>
<dbReference type="GO" id="GO:0005886">
    <property type="term" value="C:plasma membrane"/>
    <property type="evidence" value="ECO:0007669"/>
    <property type="project" value="UniProtKB-SubCell"/>
</dbReference>
<evidence type="ECO:0000256" key="6">
    <source>
        <dbReference type="ARBA" id="ARBA00023136"/>
    </source>
</evidence>
<sequence length="300" mass="34275">MKRVIENRNTTLTTDKPILKVFQHPLWQRLAYGILYTILILLAVIQIFPLVWLLFFSLKNNQEVFNTAPLSFPTNPKWENYVKVWTEGNIGVYFLNSVWITVVAVVITVLLASFVTFAITRMQWKYRNLALGLFMVGLMIPVHSTLIPLFSFFLKVNLMDNPLSIILTYTAFNLPITIMILLGFYYTLPREIEEAAIMDGCSIHRMFFQIILPMTAPVMATTAIINMIYNWNEFVFVNTFISSDKYKTLTVGIQNFIGQYMTDWGAIGATLMISILPILLTFLILSNRIVEGITSGAIKG</sequence>
<evidence type="ECO:0000256" key="3">
    <source>
        <dbReference type="ARBA" id="ARBA00022475"/>
    </source>
</evidence>
<reference evidence="9 10" key="1">
    <citation type="submission" date="2017-06" db="EMBL/GenBank/DDBJ databases">
        <authorList>
            <person name="Kim H.J."/>
            <person name="Triplett B.A."/>
        </authorList>
    </citation>
    <scope>NUCLEOTIDE SEQUENCE [LARGE SCALE GENOMIC DNA]</scope>
    <source>
        <strain evidence="9 10">SCA</strain>
    </source>
</reference>
<evidence type="ECO:0000256" key="5">
    <source>
        <dbReference type="ARBA" id="ARBA00022989"/>
    </source>
</evidence>
<accession>A0A239H230</accession>
<evidence type="ECO:0000256" key="1">
    <source>
        <dbReference type="ARBA" id="ARBA00004651"/>
    </source>
</evidence>
<dbReference type="SUPFAM" id="SSF161098">
    <property type="entry name" value="MetI-like"/>
    <property type="match status" value="1"/>
</dbReference>
<gene>
    <name evidence="9" type="ORF">SAMN05446037_101938</name>
</gene>
<evidence type="ECO:0000256" key="4">
    <source>
        <dbReference type="ARBA" id="ARBA00022692"/>
    </source>
</evidence>
<keyword evidence="10" id="KW-1185">Reference proteome</keyword>
<feature type="transmembrane region" description="Helical" evidence="7">
    <location>
        <begin position="98"/>
        <end position="119"/>
    </location>
</feature>
<dbReference type="OrthoDB" id="156617at2"/>
<dbReference type="PROSITE" id="PS50928">
    <property type="entry name" value="ABC_TM1"/>
    <property type="match status" value="1"/>
</dbReference>
<evidence type="ECO:0000313" key="9">
    <source>
        <dbReference type="EMBL" id="SNS74314.1"/>
    </source>
</evidence>
<dbReference type="GO" id="GO:0055085">
    <property type="term" value="P:transmembrane transport"/>
    <property type="evidence" value="ECO:0007669"/>
    <property type="project" value="InterPro"/>
</dbReference>
<protein>
    <submittedName>
        <fullName evidence="9">Carbohydrate ABC transporter membrane protein 2, CUT1 family</fullName>
    </submittedName>
</protein>
<comment type="similarity">
    <text evidence="7">Belongs to the binding-protein-dependent transport system permease family.</text>
</comment>
<evidence type="ECO:0000313" key="10">
    <source>
        <dbReference type="Proteomes" id="UP000198304"/>
    </source>
</evidence>
<feature type="domain" description="ABC transmembrane type-1" evidence="8">
    <location>
        <begin position="94"/>
        <end position="285"/>
    </location>
</feature>
<keyword evidence="3" id="KW-1003">Cell membrane</keyword>
<keyword evidence="6 7" id="KW-0472">Membrane</keyword>
<feature type="transmembrane region" description="Helical" evidence="7">
    <location>
        <begin position="207"/>
        <end position="229"/>
    </location>
</feature>
<dbReference type="Pfam" id="PF00528">
    <property type="entry name" value="BPD_transp_1"/>
    <property type="match status" value="1"/>
</dbReference>